<reference evidence="11 12" key="1">
    <citation type="submission" date="2017-06" db="EMBL/GenBank/DDBJ databases">
        <title>the draft geome sequence of Illustriluteabacillus marina B3227.</title>
        <authorList>
            <person name="He R.-H."/>
            <person name="Du Z.-J."/>
        </authorList>
    </citation>
    <scope>NUCLEOTIDE SEQUENCE [LARGE SCALE GENOMIC DNA]</scope>
    <source>
        <strain evidence="11 12">B3227</strain>
    </source>
</reference>
<feature type="domain" description="Porphobilinogen deaminase N-terminal" evidence="9">
    <location>
        <begin position="4"/>
        <end position="212"/>
    </location>
</feature>
<dbReference type="CDD" id="cd13646">
    <property type="entry name" value="PBP2_EcHMBS_like"/>
    <property type="match status" value="1"/>
</dbReference>
<keyword evidence="6 8" id="KW-0627">Porphyrin biosynthesis</keyword>
<evidence type="ECO:0000256" key="3">
    <source>
        <dbReference type="ARBA" id="ARBA00005638"/>
    </source>
</evidence>
<dbReference type="RefSeq" id="WP_101330878.1">
    <property type="nucleotide sequence ID" value="NZ_PJNH01000001.1"/>
</dbReference>
<comment type="caution">
    <text evidence="11">The sequence shown here is derived from an EMBL/GenBank/DDBJ whole genome shotgun (WGS) entry which is preliminary data.</text>
</comment>
<dbReference type="FunFam" id="3.40.190.10:FF:000004">
    <property type="entry name" value="Porphobilinogen deaminase"/>
    <property type="match status" value="1"/>
</dbReference>
<comment type="function">
    <text evidence="1 8">Tetrapolymerization of the monopyrrole PBG into the hydroxymethylbilane pre-uroporphyrinogen in several discrete steps.</text>
</comment>
<dbReference type="HAMAP" id="MF_00260">
    <property type="entry name" value="Porphobil_deam"/>
    <property type="match status" value="1"/>
</dbReference>
<dbReference type="EC" id="2.5.1.61" evidence="8"/>
<keyword evidence="5 8" id="KW-0808">Transferase</keyword>
<dbReference type="Pfam" id="PF03900">
    <property type="entry name" value="Porphobil_deamC"/>
    <property type="match status" value="1"/>
</dbReference>
<comment type="subunit">
    <text evidence="4 8">Monomer.</text>
</comment>
<evidence type="ECO:0000256" key="4">
    <source>
        <dbReference type="ARBA" id="ARBA00011245"/>
    </source>
</evidence>
<evidence type="ECO:0000256" key="1">
    <source>
        <dbReference type="ARBA" id="ARBA00002869"/>
    </source>
</evidence>
<comment type="catalytic activity">
    <reaction evidence="7 8">
        <text>4 porphobilinogen + H2O = hydroxymethylbilane + 4 NH4(+)</text>
        <dbReference type="Rhea" id="RHEA:13185"/>
        <dbReference type="ChEBI" id="CHEBI:15377"/>
        <dbReference type="ChEBI" id="CHEBI:28938"/>
        <dbReference type="ChEBI" id="CHEBI:57845"/>
        <dbReference type="ChEBI" id="CHEBI:58126"/>
        <dbReference type="EC" id="2.5.1.61"/>
    </reaction>
</comment>
<dbReference type="PRINTS" id="PR00151">
    <property type="entry name" value="PORPHBDMNASE"/>
</dbReference>
<comment type="pathway">
    <text evidence="2">Porphyrin-containing compound metabolism; protoporphyrin-IX biosynthesis; coproporphyrinogen-III from 5-aminolevulinate: step 2/4.</text>
</comment>
<dbReference type="PROSITE" id="PS00533">
    <property type="entry name" value="PORPHOBILINOGEN_DEAM"/>
    <property type="match status" value="1"/>
</dbReference>
<evidence type="ECO:0000256" key="7">
    <source>
        <dbReference type="ARBA" id="ARBA00048169"/>
    </source>
</evidence>
<dbReference type="InterPro" id="IPR036803">
    <property type="entry name" value="Porphobilinogen_deaminase_C_sf"/>
</dbReference>
<dbReference type="Gene3D" id="3.30.160.40">
    <property type="entry name" value="Porphobilinogen deaminase, C-terminal domain"/>
    <property type="match status" value="1"/>
</dbReference>
<feature type="modified residue" description="S-(dipyrrolylmethanemethyl)cysteine" evidence="8">
    <location>
        <position position="241"/>
    </location>
</feature>
<dbReference type="InterPro" id="IPR022417">
    <property type="entry name" value="Porphobilin_deaminase_N"/>
</dbReference>
<dbReference type="Proteomes" id="UP000243524">
    <property type="component" value="Unassembled WGS sequence"/>
</dbReference>
<dbReference type="PIRSF" id="PIRSF001438">
    <property type="entry name" value="4pyrrol_synth_OHMeBilane_synth"/>
    <property type="match status" value="1"/>
</dbReference>
<evidence type="ECO:0000313" key="12">
    <source>
        <dbReference type="Proteomes" id="UP000243524"/>
    </source>
</evidence>
<protein>
    <recommendedName>
        <fullName evidence="8">Porphobilinogen deaminase</fullName>
        <shortName evidence="8">PBG</shortName>
        <ecNumber evidence="8">2.5.1.61</ecNumber>
    </recommendedName>
    <alternativeName>
        <fullName evidence="8">Hydroxymethylbilane synthase</fullName>
        <shortName evidence="8">HMBS</shortName>
    </alternativeName>
    <alternativeName>
        <fullName evidence="8">Pre-uroporphyrinogen synthase</fullName>
    </alternativeName>
</protein>
<organism evidence="11 12">
    <name type="scientific">Halalkalibacillus sediminis</name>
    <dbReference type="NCBI Taxonomy" id="2018042"/>
    <lineage>
        <taxon>Bacteria</taxon>
        <taxon>Bacillati</taxon>
        <taxon>Bacillota</taxon>
        <taxon>Bacilli</taxon>
        <taxon>Bacillales</taxon>
        <taxon>Bacillaceae</taxon>
        <taxon>Halalkalibacillus</taxon>
    </lineage>
</organism>
<feature type="domain" description="Porphobilinogen deaminase C-terminal" evidence="10">
    <location>
        <begin position="225"/>
        <end position="292"/>
    </location>
</feature>
<evidence type="ECO:0000256" key="6">
    <source>
        <dbReference type="ARBA" id="ARBA00023244"/>
    </source>
</evidence>
<dbReference type="SUPFAM" id="SSF53850">
    <property type="entry name" value="Periplasmic binding protein-like II"/>
    <property type="match status" value="1"/>
</dbReference>
<comment type="cofactor">
    <cofactor evidence="8">
        <name>dipyrromethane</name>
        <dbReference type="ChEBI" id="CHEBI:60342"/>
    </cofactor>
    <text evidence="8">Binds 1 dipyrromethane group covalently.</text>
</comment>
<dbReference type="FunFam" id="3.40.190.10:FF:000005">
    <property type="entry name" value="Porphobilinogen deaminase"/>
    <property type="match status" value="1"/>
</dbReference>
<evidence type="ECO:0000259" key="9">
    <source>
        <dbReference type="Pfam" id="PF01379"/>
    </source>
</evidence>
<proteinExistence type="inferred from homology"/>
<dbReference type="SUPFAM" id="SSF54782">
    <property type="entry name" value="Porphobilinogen deaminase (hydroxymethylbilane synthase), C-terminal domain"/>
    <property type="match status" value="1"/>
</dbReference>
<dbReference type="OrthoDB" id="9810298at2"/>
<dbReference type="AlphaFoldDB" id="A0A2I0QXS0"/>
<dbReference type="InterPro" id="IPR022419">
    <property type="entry name" value="Porphobilin_deaminase_cofac_BS"/>
</dbReference>
<evidence type="ECO:0000259" key="10">
    <source>
        <dbReference type="Pfam" id="PF03900"/>
    </source>
</evidence>
<dbReference type="PANTHER" id="PTHR11557:SF0">
    <property type="entry name" value="PORPHOBILINOGEN DEAMINASE"/>
    <property type="match status" value="1"/>
</dbReference>
<gene>
    <name evidence="8" type="primary">hemC</name>
    <name evidence="11" type="ORF">CEY16_05115</name>
</gene>
<keyword evidence="12" id="KW-1185">Reference proteome</keyword>
<dbReference type="NCBIfam" id="TIGR00212">
    <property type="entry name" value="hemC"/>
    <property type="match status" value="1"/>
</dbReference>
<name>A0A2I0QXS0_9BACI</name>
<dbReference type="GO" id="GO:0006782">
    <property type="term" value="P:protoporphyrinogen IX biosynthetic process"/>
    <property type="evidence" value="ECO:0007669"/>
    <property type="project" value="UniProtKB-UniRule"/>
</dbReference>
<evidence type="ECO:0000313" key="11">
    <source>
        <dbReference type="EMBL" id="PKR79134.1"/>
    </source>
</evidence>
<evidence type="ECO:0000256" key="2">
    <source>
        <dbReference type="ARBA" id="ARBA00004735"/>
    </source>
</evidence>
<dbReference type="EMBL" id="PJNH01000001">
    <property type="protein sequence ID" value="PKR79134.1"/>
    <property type="molecule type" value="Genomic_DNA"/>
</dbReference>
<dbReference type="Gene3D" id="3.40.190.10">
    <property type="entry name" value="Periplasmic binding protein-like II"/>
    <property type="match status" value="2"/>
</dbReference>
<accession>A0A2I0QXS0</accession>
<dbReference type="PANTHER" id="PTHR11557">
    <property type="entry name" value="PORPHOBILINOGEN DEAMINASE"/>
    <property type="match status" value="1"/>
</dbReference>
<dbReference type="InterPro" id="IPR022418">
    <property type="entry name" value="Porphobilinogen_deaminase_C"/>
</dbReference>
<comment type="miscellaneous">
    <text evidence="8">The porphobilinogen subunits are added to the dipyrromethane group.</text>
</comment>
<dbReference type="GO" id="GO:0005737">
    <property type="term" value="C:cytoplasm"/>
    <property type="evidence" value="ECO:0007669"/>
    <property type="project" value="UniProtKB-UniRule"/>
</dbReference>
<comment type="similarity">
    <text evidence="3 8">Belongs to the HMBS family.</text>
</comment>
<evidence type="ECO:0000256" key="5">
    <source>
        <dbReference type="ARBA" id="ARBA00022679"/>
    </source>
</evidence>
<dbReference type="InterPro" id="IPR000860">
    <property type="entry name" value="HemC"/>
</dbReference>
<sequence>MRNIIIGSRRSNLAMTQTQWVIDQLEKKTDEYSFEIKQIVTKGDKILDVTLSKVGGKGLFVKEIEEAMYNYEIDMAVHSMKDMPSKMPEGLMIGCVPEREDHRDAFISNDHIGLDDLKEGAIIGTSSLRRGAQILAYRPDLKIQWIRGNIETRLRKLKEEDFDAIILAAAGLKRMGWSTDIVTELLEPEKCLPAVGQGALALECRSDDEDLIQLIEKINDEYTAETVAAERRFLSLLEGSCSVPIAGYAVKEGDEVVLTALVSSSDGKTVLKEVSRSKDAVEAGNIAAESLIKQGAKELVEKAKEEMDEQ</sequence>
<dbReference type="GO" id="GO:0004418">
    <property type="term" value="F:hydroxymethylbilane synthase activity"/>
    <property type="evidence" value="ECO:0007669"/>
    <property type="project" value="UniProtKB-UniRule"/>
</dbReference>
<evidence type="ECO:0000256" key="8">
    <source>
        <dbReference type="HAMAP-Rule" id="MF_00260"/>
    </source>
</evidence>
<dbReference type="Pfam" id="PF01379">
    <property type="entry name" value="Porphobil_deam"/>
    <property type="match status" value="1"/>
</dbReference>